<gene>
    <name evidence="1" type="ORF">LY90DRAFT_512043</name>
</gene>
<sequence>MYVFFIAFYCKDNLYTKTDNSYMENFVEFPDENGRTKKYISDTRPSDEFESGRCITTRFVICTSNSECLSDKCFNSFCVFNDENSIVHCNSIYRGGRRSYMYCDKWGKHSQNDDHCSSKKCFEDHQS</sequence>
<dbReference type="AlphaFoldDB" id="A0A1Y2BFG2"/>
<keyword evidence="2" id="KW-1185">Reference proteome</keyword>
<name>A0A1Y2BFG2_9FUNG</name>
<organism evidence="1 2">
    <name type="scientific">Neocallimastix californiae</name>
    <dbReference type="NCBI Taxonomy" id="1754190"/>
    <lineage>
        <taxon>Eukaryota</taxon>
        <taxon>Fungi</taxon>
        <taxon>Fungi incertae sedis</taxon>
        <taxon>Chytridiomycota</taxon>
        <taxon>Chytridiomycota incertae sedis</taxon>
        <taxon>Neocallimastigomycetes</taxon>
        <taxon>Neocallimastigales</taxon>
        <taxon>Neocallimastigaceae</taxon>
        <taxon>Neocallimastix</taxon>
    </lineage>
</organism>
<reference evidence="1 2" key="1">
    <citation type="submission" date="2016-08" db="EMBL/GenBank/DDBJ databases">
        <title>A Parts List for Fungal Cellulosomes Revealed by Comparative Genomics.</title>
        <authorList>
            <consortium name="DOE Joint Genome Institute"/>
            <person name="Haitjema C.H."/>
            <person name="Gilmore S.P."/>
            <person name="Henske J.K."/>
            <person name="Solomon K.V."/>
            <person name="De Groot R."/>
            <person name="Kuo A."/>
            <person name="Mondo S.J."/>
            <person name="Salamov A.A."/>
            <person name="Labutti K."/>
            <person name="Zhao Z."/>
            <person name="Chiniquy J."/>
            <person name="Barry K."/>
            <person name="Brewer H.M."/>
            <person name="Purvine S.O."/>
            <person name="Wright A.T."/>
            <person name="Boxma B."/>
            <person name="Van Alen T."/>
            <person name="Hackstein J.H."/>
            <person name="Baker S.E."/>
            <person name="Grigoriev I.V."/>
            <person name="O'Malley M.A."/>
        </authorList>
    </citation>
    <scope>NUCLEOTIDE SEQUENCE [LARGE SCALE GENOMIC DNA]</scope>
    <source>
        <strain evidence="1 2">G1</strain>
    </source>
</reference>
<dbReference type="EMBL" id="MCOG01000160">
    <property type="protein sequence ID" value="ORY33300.1"/>
    <property type="molecule type" value="Genomic_DNA"/>
</dbReference>
<protein>
    <submittedName>
        <fullName evidence="1">Uncharacterized protein</fullName>
    </submittedName>
</protein>
<evidence type="ECO:0000313" key="2">
    <source>
        <dbReference type="Proteomes" id="UP000193920"/>
    </source>
</evidence>
<proteinExistence type="predicted"/>
<evidence type="ECO:0000313" key="1">
    <source>
        <dbReference type="EMBL" id="ORY33300.1"/>
    </source>
</evidence>
<dbReference type="Proteomes" id="UP000193920">
    <property type="component" value="Unassembled WGS sequence"/>
</dbReference>
<accession>A0A1Y2BFG2</accession>
<comment type="caution">
    <text evidence="1">The sequence shown here is derived from an EMBL/GenBank/DDBJ whole genome shotgun (WGS) entry which is preliminary data.</text>
</comment>
<dbReference type="OrthoDB" id="10053231at2759"/>